<gene>
    <name evidence="1" type="ORF">KE626_10185</name>
</gene>
<evidence type="ECO:0000313" key="2">
    <source>
        <dbReference type="Proteomes" id="UP000676386"/>
    </source>
</evidence>
<keyword evidence="2" id="KW-1185">Reference proteome</keyword>
<evidence type="ECO:0000313" key="1">
    <source>
        <dbReference type="EMBL" id="MBS0027676.1"/>
    </source>
</evidence>
<accession>A0ABS5IXJ9</accession>
<proteinExistence type="predicted"/>
<comment type="caution">
    <text evidence="1">The sequence shown here is derived from an EMBL/GenBank/DDBJ whole genome shotgun (WGS) entry which is preliminary data.</text>
</comment>
<protein>
    <submittedName>
        <fullName evidence="1">Uncharacterized protein</fullName>
    </submittedName>
</protein>
<sequence length="417" mass="48786">MQQHYQLSFFEKLVRVDLKHQALKQKQPDKNFFTYTTSDVISQKDKMLHCFGQYLYDLGNKKQVDWYIQRHQHQLVVLMDQTATYLSEDDIIGINDHSTENTWANLFKIIYCNLAELLTYLECEFSRYLDVDCRIPVTYLLSAQAGLVSELQSIKDQFKKHGVDDGLLAIIFLPFDNFIEAEHIGCSISYHQLFYLREFKKKLGNLLISQSADVDLSEKLKDLLQYLNFNNIHYFRYWTAIVTAEIEELPTIREKLDRLIFLQKKISQTAIKPDFIFSKVHPPLQNQLQSWLSDEIVYQKEKESLLNSGHIPDELSRWKDFKVITVFSVSQLGNILKLLLESGLYLNKNKTELLDFFSYFFTTAKQDNVSSGSLRSNFYKDNAAVSKAVREILMGLVQRSHKTINIFAYCIFSYLIS</sequence>
<dbReference type="Proteomes" id="UP000676386">
    <property type="component" value="Unassembled WGS sequence"/>
</dbReference>
<dbReference type="EMBL" id="JAGTXB010000004">
    <property type="protein sequence ID" value="MBS0027676.1"/>
    <property type="molecule type" value="Genomic_DNA"/>
</dbReference>
<reference evidence="1 2" key="1">
    <citation type="submission" date="2021-04" db="EMBL/GenBank/DDBJ databases">
        <title>Chitinophaga sp. nov., isolated from the rhizosphere soil.</title>
        <authorList>
            <person name="He S."/>
        </authorList>
    </citation>
    <scope>NUCLEOTIDE SEQUENCE [LARGE SCALE GENOMIC DNA]</scope>
    <source>
        <strain evidence="1 2">2R12</strain>
    </source>
</reference>
<name>A0ABS5IXJ9_9BACT</name>
<organism evidence="1 2">
    <name type="scientific">Chitinophaga hostae</name>
    <dbReference type="NCBI Taxonomy" id="2831022"/>
    <lineage>
        <taxon>Bacteria</taxon>
        <taxon>Pseudomonadati</taxon>
        <taxon>Bacteroidota</taxon>
        <taxon>Chitinophagia</taxon>
        <taxon>Chitinophagales</taxon>
        <taxon>Chitinophagaceae</taxon>
        <taxon>Chitinophaga</taxon>
    </lineage>
</organism>
<dbReference type="RefSeq" id="WP_211972781.1">
    <property type="nucleotide sequence ID" value="NZ_CBFHAM010000019.1"/>
</dbReference>